<keyword evidence="4" id="KW-0813">Transport</keyword>
<organism evidence="20 21">
    <name type="scientific">Ceratobasidium theobromae</name>
    <dbReference type="NCBI Taxonomy" id="1582974"/>
    <lineage>
        <taxon>Eukaryota</taxon>
        <taxon>Fungi</taxon>
        <taxon>Dikarya</taxon>
        <taxon>Basidiomycota</taxon>
        <taxon>Agaricomycotina</taxon>
        <taxon>Agaricomycetes</taxon>
        <taxon>Cantharellales</taxon>
        <taxon>Ceratobasidiaceae</taxon>
        <taxon>Ceratobasidium</taxon>
    </lineage>
</organism>
<dbReference type="InterPro" id="IPR045121">
    <property type="entry name" value="CoAse"/>
</dbReference>
<dbReference type="PROSITE" id="PS50004">
    <property type="entry name" value="C2"/>
    <property type="match status" value="5"/>
</dbReference>
<dbReference type="InterPro" id="IPR056910">
    <property type="entry name" value="TCB1-3_C2"/>
</dbReference>
<dbReference type="Pfam" id="PF25669">
    <property type="entry name" value="SMP_MUG190-like"/>
    <property type="match status" value="1"/>
</dbReference>
<dbReference type="EC" id="4.1.2.4" evidence="3"/>
<dbReference type="CDD" id="cd04045">
    <property type="entry name" value="C2C_Tricalbin-like"/>
    <property type="match status" value="1"/>
</dbReference>
<evidence type="ECO:0000313" key="21">
    <source>
        <dbReference type="Proteomes" id="UP000383932"/>
    </source>
</evidence>
<keyword evidence="7" id="KW-0677">Repeat</keyword>
<feature type="compositionally biased region" description="Basic residues" evidence="16">
    <location>
        <begin position="1610"/>
        <end position="1620"/>
    </location>
</feature>
<evidence type="ECO:0000256" key="13">
    <source>
        <dbReference type="ARBA" id="ARBA00023239"/>
    </source>
</evidence>
<dbReference type="InterPro" id="IPR002915">
    <property type="entry name" value="DeoC/FbaB/LacD_aldolase"/>
</dbReference>
<feature type="compositionally biased region" description="Pro residues" evidence="16">
    <location>
        <begin position="1977"/>
        <end position="1989"/>
    </location>
</feature>
<dbReference type="SUPFAM" id="SSF55811">
    <property type="entry name" value="Nudix"/>
    <property type="match status" value="1"/>
</dbReference>
<evidence type="ECO:0000256" key="8">
    <source>
        <dbReference type="ARBA" id="ARBA00022824"/>
    </source>
</evidence>
<dbReference type="GO" id="GO:0004139">
    <property type="term" value="F:deoxyribose-phosphate aldolase activity"/>
    <property type="evidence" value="ECO:0007669"/>
    <property type="project" value="UniProtKB-EC"/>
</dbReference>
<reference evidence="20 21" key="1">
    <citation type="journal article" date="2019" name="Fungal Biol. Biotechnol.">
        <title>Draft genome sequence of fastidious pathogen Ceratobasidium theobromae, which causes vascular-streak dieback in Theobroma cacao.</title>
        <authorList>
            <person name="Ali S.S."/>
            <person name="Asman A."/>
            <person name="Shao J."/>
            <person name="Firmansyah A.P."/>
            <person name="Susilo A.W."/>
            <person name="Rosmana A."/>
            <person name="McMahon P."/>
            <person name="Junaid M."/>
            <person name="Guest D."/>
            <person name="Kheng T.Y."/>
            <person name="Meinhardt L.W."/>
            <person name="Bailey B.A."/>
        </authorList>
    </citation>
    <scope>NUCLEOTIDE SEQUENCE [LARGE SCALE GENOMIC DNA]</scope>
    <source>
        <strain evidence="20 21">CT2</strain>
    </source>
</reference>
<dbReference type="GO" id="GO:0009264">
    <property type="term" value="P:deoxyribonucleotide catabolic process"/>
    <property type="evidence" value="ECO:0007669"/>
    <property type="project" value="InterPro"/>
</dbReference>
<dbReference type="Gene3D" id="2.60.40.150">
    <property type="entry name" value="C2 domain"/>
    <property type="match status" value="5"/>
</dbReference>
<dbReference type="CDD" id="cd21678">
    <property type="entry name" value="SMP_TCB"/>
    <property type="match status" value="1"/>
</dbReference>
<feature type="domain" description="C2" evidence="17">
    <location>
        <begin position="2006"/>
        <end position="2124"/>
    </location>
</feature>
<dbReference type="SUPFAM" id="SSF49562">
    <property type="entry name" value="C2 domain (Calcium/lipid-binding domain, CaLB)"/>
    <property type="match status" value="5"/>
</dbReference>
<dbReference type="NCBIfam" id="TIGR00126">
    <property type="entry name" value="deoC"/>
    <property type="match status" value="1"/>
</dbReference>
<dbReference type="Pfam" id="PF00293">
    <property type="entry name" value="NUDIX"/>
    <property type="match status" value="1"/>
</dbReference>
<dbReference type="Pfam" id="PF00168">
    <property type="entry name" value="C2"/>
    <property type="match status" value="5"/>
</dbReference>
<evidence type="ECO:0000256" key="12">
    <source>
        <dbReference type="ARBA" id="ARBA00023136"/>
    </source>
</evidence>
<dbReference type="InterPro" id="IPR037762">
    <property type="entry name" value="C2C_Tricalbin"/>
</dbReference>
<dbReference type="InterPro" id="IPR031468">
    <property type="entry name" value="SMP_LBD"/>
</dbReference>
<dbReference type="OrthoDB" id="1029639at2759"/>
<keyword evidence="12" id="KW-0472">Membrane</keyword>
<dbReference type="UniPathway" id="UPA00002">
    <property type="reaction ID" value="UER00468"/>
</dbReference>
<dbReference type="InterPro" id="IPR052455">
    <property type="entry name" value="Tricalbin_domain"/>
</dbReference>
<evidence type="ECO:0000256" key="1">
    <source>
        <dbReference type="ARBA" id="ARBA00004586"/>
    </source>
</evidence>
<dbReference type="Proteomes" id="UP000383932">
    <property type="component" value="Unassembled WGS sequence"/>
</dbReference>
<evidence type="ECO:0000256" key="11">
    <source>
        <dbReference type="ARBA" id="ARBA00023121"/>
    </source>
</evidence>
<dbReference type="CDD" id="cd00959">
    <property type="entry name" value="DeoC"/>
    <property type="match status" value="1"/>
</dbReference>
<evidence type="ECO:0000256" key="4">
    <source>
        <dbReference type="ARBA" id="ARBA00022448"/>
    </source>
</evidence>
<dbReference type="Gene3D" id="3.20.20.70">
    <property type="entry name" value="Aldolase class I"/>
    <property type="match status" value="1"/>
</dbReference>
<dbReference type="CDD" id="cd03426">
    <property type="entry name" value="NUDIX_CoAse_Nudt7"/>
    <property type="match status" value="1"/>
</dbReference>
<evidence type="ECO:0000256" key="7">
    <source>
        <dbReference type="ARBA" id="ARBA00022737"/>
    </source>
</evidence>
<evidence type="ECO:0000256" key="14">
    <source>
        <dbReference type="ARBA" id="ARBA00032755"/>
    </source>
</evidence>
<dbReference type="InterPro" id="IPR028581">
    <property type="entry name" value="DeoC_typeI"/>
</dbReference>
<keyword evidence="21" id="KW-1185">Reference proteome</keyword>
<dbReference type="SMART" id="SM00239">
    <property type="entry name" value="C2"/>
    <property type="match status" value="5"/>
</dbReference>
<dbReference type="InterPro" id="IPR037756">
    <property type="entry name" value="C2D_Tricalbin"/>
</dbReference>
<evidence type="ECO:0000256" key="2">
    <source>
        <dbReference type="ARBA" id="ARBA00010936"/>
    </source>
</evidence>
<sequence length="2186" mass="240103">MSEHHSKNTVVKQLALALNRIRATPPRIISSPPTQPRRASVSLIIHVRPPAHILARADLLPPTPPTLNDFFLQEWVNHPDSVAELLYIRREGRDGKGAEGHVAFPGGRSEEGDEGALYTAMRQTWEEIGLDLADNEWSCVGQLDDREITTSLGKRLLMILSPFVFLHLSPHPPQIDLQPDSQTTVHTVPLEILPPFNKNPRTTFVNIDIASRLAPRNTFVRVFVRSLIGDMKFGAVLLPPHTAISAPGVVSTHEGDLKLWGLTLGMTLDLVQQMLEKVNARPMAPTAASAVFLGDGAASMTSIFPRFSIPDVNLWIWVFGKRYRDVIRGWEASMAQSGTNDRRINWSGSALSAFYGAVRRALVVVIVLRALGLLGGIAGRYASGIAGATHHQTNLNNFAESSSSPMSNIVKITVSQADIAKMIDLALLQPNMTDREIRAGLETAKRIKTATACIKPYAIPMAKEVLDGSGVLICPVIGFPHGNSTTKIKVFEATEAVKAGGHEIDMVINVGKALSGDWEYVEDEIRQINDAVVSGGAILKVIFENDYLNDKHIIKLCEICVKIGVAFVKTSTGYGFKKGPDGMYSYDGATIPHLALMRKHCPLSVQIKAAGGVKSLDDLLRVRAMGITRVGASAAPAIIAEAAKRGIGESPVEVEVDIGGSVSGGGQLELGLHLTTMSEPIAKDMAATAQAQAELNGIKHEDEAKGAVVHSFDPNMSPEEKAAIASKGRDTLKSTKALTKKDEGRELIVDTGGPTSITPTITIEDVDRDTKSVVEDPKVQNGQPIPGDLPGEPASVIPDWYKVGWRAHAGIDDPPPTREERERSVIEQWVSEMYYGEWYHNAAVIFFAVAASHYMTLFRLGWGWLIILLAICTTYYKTSIERFRRCARDDIQRELVKTRLEQDYESADWMNNFMDRFWRIYEPVLSGSITAAVDQVLAASTPAFLDSIKLTNFTLGTKAPRIERVYTSPRTDDDIVQMVWGFSFTPNDVLDMTHRESQNKVNPKIVLTVRVGKGLATPGIPILVEDMSFSGKMRVKLKLMHKFPHIQTAEVSFLQPPEFDYVLKPLGGDTFGFDVSNMPGLSAFIRETVHWVLGSMMYDPNVFTLNLEQLLSGAPLDAAIGVLQVTIFDARGLKGSKIGGGTPDPYVSLTINNRDEMARTKFKASTYNPHWGEVKFLVINSLTETLNLTILDHNEHRKDTDLGMASFELSSLVEDATQEGLVRKVLKDGKEKGEIKFDVSFFPILKPQVLEDGKIQPLPETKVGIVRLVVHNAKELDTGKSMSGDPNPLAQVLIRNREIIKTPTRKHTRTPVWETPKEFLVTDKGSTVITIKVKTHSPSKRISAHIPLKVIDNRDFRKDPVIGYMNIRLKDLLAAREKQQDWFPLSGCKSGKIRISADWRPLNMAGSMQGAGSYQPPIGIIRLWIKRAKDVKNVEATLGGKSDPYVRVMLNAAVMARTEVKNNNLNPEWDQIVYVPVHSLRETLYLECMDYQHLTKHRSLGFVELNVASLAKHTEYEQVPYTGTGKRDLVEPIRVDKGQKGELHYSAEFIPALALRGIAFEGGDDIQRAIDRAKGGHEDEDDVASGDESSVSSSDEELQRVPTNITVNSKGHRVTGHSKTKSADTTHTAQTAQTAQTDTEESELEAETPVSPRGTGIDMSVEELLKKQSGVLVFNIIEGQLARKARLEVLLDDGYWPVFGTEKARSVNAHWNQVGEGFIKELDFGRVWLRLNENDESDKESIVAEFKLDAKVFLEQSLAAPTEFALYDADGKSKSTIRIQSKYVPVEIVLDPRESINNMGTLHVELMDGKDLHAADRSGKSDPYVVFTLNGSKVFKSQTKKKTLAPEWDEAFDVPVPSRVGADFSLEVFDWNQVETAKSLGSGKIELADLVPFEPTIRHIKLSSAKHGEKGEIQIRVLFRSEIVAKTRTKTSTFSSAGRAMTQVGGMPLGAGRAVGRKALGLFARGEKSGSLDELPEVPPVPPVPPLPPTVERNGTANSNGAANGSLGSAAGAAMKPPAMPTPGPGTLKVTLHRAKDLTGIEEGDTAKPFVILKIGDKEHKSKHVKSNTPEWNETFLFPNTTTDIRTLHVIILDKRTFGKDPILAEGDIDIWRYIQPLFSPPILSAEVATPLNENSGTLQLRLEFEPSLNILTRTISGSGGSSLSPSQKVSSPSRFSLGRRPADPN</sequence>
<dbReference type="InterPro" id="IPR037761">
    <property type="entry name" value="C2A_Tricalbin"/>
</dbReference>
<evidence type="ECO:0000259" key="17">
    <source>
        <dbReference type="PROSITE" id="PS50004"/>
    </source>
</evidence>
<dbReference type="PANTHER" id="PTHR46980">
    <property type="entry name" value="TRICALBIN-1-RELATED"/>
    <property type="match status" value="1"/>
</dbReference>
<dbReference type="Gene3D" id="3.90.79.10">
    <property type="entry name" value="Nucleoside Triphosphate Pyrophosphohydrolase"/>
    <property type="match status" value="1"/>
</dbReference>
<proteinExistence type="inferred from homology"/>
<dbReference type="InterPro" id="IPR037765">
    <property type="entry name" value="C2B_Tricalbin"/>
</dbReference>
<dbReference type="SUPFAM" id="SSF51569">
    <property type="entry name" value="Aldolase"/>
    <property type="match status" value="1"/>
</dbReference>
<dbReference type="Pfam" id="PF01791">
    <property type="entry name" value="DeoC"/>
    <property type="match status" value="1"/>
</dbReference>
<comment type="catalytic activity">
    <reaction evidence="15">
        <text>2-deoxy-D-ribose 5-phosphate = D-glyceraldehyde 3-phosphate + acetaldehyde</text>
        <dbReference type="Rhea" id="RHEA:12821"/>
        <dbReference type="ChEBI" id="CHEBI:15343"/>
        <dbReference type="ChEBI" id="CHEBI:59776"/>
        <dbReference type="ChEBI" id="CHEBI:62877"/>
        <dbReference type="EC" id="4.1.2.4"/>
    </reaction>
</comment>
<dbReference type="InterPro" id="IPR013785">
    <property type="entry name" value="Aldolase_TIM"/>
</dbReference>
<comment type="subcellular location">
    <subcellularLocation>
        <location evidence="1">Endoplasmic reticulum membrane</location>
    </subcellularLocation>
</comment>
<evidence type="ECO:0000259" key="18">
    <source>
        <dbReference type="PROSITE" id="PS51462"/>
    </source>
</evidence>
<evidence type="ECO:0000256" key="6">
    <source>
        <dbReference type="ARBA" id="ARBA00022692"/>
    </source>
</evidence>
<feature type="compositionally biased region" description="Low complexity" evidence="16">
    <location>
        <begin position="1994"/>
        <end position="2017"/>
    </location>
</feature>
<gene>
    <name evidence="20" type="ORF">CTheo_3616</name>
</gene>
<evidence type="ECO:0000256" key="3">
    <source>
        <dbReference type="ARBA" id="ARBA00012515"/>
    </source>
</evidence>
<dbReference type="GO" id="GO:0046386">
    <property type="term" value="P:deoxyribose phosphate catabolic process"/>
    <property type="evidence" value="ECO:0007669"/>
    <property type="project" value="UniProtKB-UniPathway"/>
</dbReference>
<comment type="caution">
    <text evidence="20">The sequence shown here is derived from an EMBL/GenBank/DDBJ whole genome shotgun (WGS) entry which is preliminary data.</text>
</comment>
<feature type="region of interest" description="Disordered" evidence="16">
    <location>
        <begin position="2157"/>
        <end position="2186"/>
    </location>
</feature>
<evidence type="ECO:0000313" key="20">
    <source>
        <dbReference type="EMBL" id="KAB5592905.1"/>
    </source>
</evidence>
<feature type="domain" description="Nudix hydrolase" evidence="18">
    <location>
        <begin position="36"/>
        <end position="215"/>
    </location>
</feature>
<dbReference type="GO" id="GO:0005789">
    <property type="term" value="C:endoplasmic reticulum membrane"/>
    <property type="evidence" value="ECO:0007669"/>
    <property type="project" value="UniProtKB-SubCell"/>
</dbReference>
<evidence type="ECO:0000256" key="9">
    <source>
        <dbReference type="ARBA" id="ARBA00022989"/>
    </source>
</evidence>
<dbReference type="GO" id="GO:0061817">
    <property type="term" value="P:endoplasmic reticulum-plasma membrane tethering"/>
    <property type="evidence" value="ECO:0007669"/>
    <property type="project" value="InterPro"/>
</dbReference>
<dbReference type="GO" id="GO:0010945">
    <property type="term" value="F:coenzyme A diphosphatase activity"/>
    <property type="evidence" value="ECO:0007669"/>
    <property type="project" value="InterPro"/>
</dbReference>
<feature type="region of interest" description="Disordered" evidence="16">
    <location>
        <begin position="1969"/>
        <end position="2028"/>
    </location>
</feature>
<dbReference type="CDD" id="cd04052">
    <property type="entry name" value="C2B_Tricalbin-like"/>
    <property type="match status" value="1"/>
</dbReference>
<dbReference type="CDD" id="cd04040">
    <property type="entry name" value="C2D_Tricalbin-like"/>
    <property type="match status" value="1"/>
</dbReference>
<dbReference type="InterPro" id="IPR000086">
    <property type="entry name" value="NUDIX_hydrolase_dom"/>
</dbReference>
<dbReference type="HAMAP" id="MF_00114">
    <property type="entry name" value="DeoC_type1"/>
    <property type="match status" value="1"/>
</dbReference>
<evidence type="ECO:0000259" key="19">
    <source>
        <dbReference type="PROSITE" id="PS51847"/>
    </source>
</evidence>
<feature type="domain" description="SMP-LTD" evidence="19">
    <location>
        <begin position="903"/>
        <end position="1108"/>
    </location>
</feature>
<dbReference type="Pfam" id="PF24920">
    <property type="entry name" value="C2_TCB1"/>
    <property type="match status" value="1"/>
</dbReference>
<dbReference type="GO" id="GO:0006869">
    <property type="term" value="P:lipid transport"/>
    <property type="evidence" value="ECO:0007669"/>
    <property type="project" value="UniProtKB-KW"/>
</dbReference>
<dbReference type="PANTHER" id="PTHR46980:SF2">
    <property type="entry name" value="TRICALBIN-1-RELATED"/>
    <property type="match status" value="1"/>
</dbReference>
<protein>
    <recommendedName>
        <fullName evidence="3">deoxyribose-phosphate aldolase</fullName>
        <ecNumber evidence="3">4.1.2.4</ecNumber>
    </recommendedName>
    <alternativeName>
        <fullName evidence="14">2-deoxy-D-ribose 5-phosphate aldolase</fullName>
    </alternativeName>
</protein>
<keyword evidence="8" id="KW-0256">Endoplasmic reticulum</keyword>
<dbReference type="EMBL" id="SSOP01000050">
    <property type="protein sequence ID" value="KAB5592905.1"/>
    <property type="molecule type" value="Genomic_DNA"/>
</dbReference>
<dbReference type="InterPro" id="IPR035892">
    <property type="entry name" value="C2_domain_sf"/>
</dbReference>
<evidence type="ECO:0000256" key="15">
    <source>
        <dbReference type="ARBA" id="ARBA00048791"/>
    </source>
</evidence>
<dbReference type="CDD" id="cd00030">
    <property type="entry name" value="C2"/>
    <property type="match status" value="1"/>
</dbReference>
<feature type="region of interest" description="Disordered" evidence="16">
    <location>
        <begin position="1574"/>
        <end position="1656"/>
    </location>
</feature>
<keyword evidence="11" id="KW-0446">Lipid-binding</keyword>
<accession>A0A5N5QMA4</accession>
<feature type="domain" description="C2" evidence="17">
    <location>
        <begin position="1389"/>
        <end position="1520"/>
    </location>
</feature>
<keyword evidence="9" id="KW-1133">Transmembrane helix</keyword>
<dbReference type="SMART" id="SM01133">
    <property type="entry name" value="DeoC"/>
    <property type="match status" value="1"/>
</dbReference>
<evidence type="ECO:0000256" key="16">
    <source>
        <dbReference type="SAM" id="MobiDB-lite"/>
    </source>
</evidence>
<feature type="domain" description="C2" evidence="17">
    <location>
        <begin position="1251"/>
        <end position="1383"/>
    </location>
</feature>
<dbReference type="PROSITE" id="PS51847">
    <property type="entry name" value="SMP"/>
    <property type="match status" value="1"/>
</dbReference>
<keyword evidence="13" id="KW-0456">Lyase</keyword>
<evidence type="ECO:0000256" key="5">
    <source>
        <dbReference type="ARBA" id="ARBA00022553"/>
    </source>
</evidence>
<dbReference type="InterPro" id="IPR015797">
    <property type="entry name" value="NUDIX_hydrolase-like_dom_sf"/>
</dbReference>
<comment type="similarity">
    <text evidence="2">Belongs to the DeoC/FbaB aldolase family. DeoC type 1 subfamily.</text>
</comment>
<keyword evidence="10" id="KW-0445">Lipid transport</keyword>
<name>A0A5N5QMA4_9AGAM</name>
<evidence type="ECO:0000256" key="10">
    <source>
        <dbReference type="ARBA" id="ARBA00023055"/>
    </source>
</evidence>
<keyword evidence="5" id="KW-0597">Phosphoprotein</keyword>
<feature type="domain" description="C2" evidence="17">
    <location>
        <begin position="1782"/>
        <end position="1900"/>
    </location>
</feature>
<feature type="domain" description="C2" evidence="17">
    <location>
        <begin position="1099"/>
        <end position="1222"/>
    </location>
</feature>
<feature type="compositionally biased region" description="Low complexity" evidence="16">
    <location>
        <begin position="2162"/>
        <end position="2177"/>
    </location>
</feature>
<dbReference type="PROSITE" id="PS51462">
    <property type="entry name" value="NUDIX"/>
    <property type="match status" value="1"/>
</dbReference>
<dbReference type="CDD" id="cd04044">
    <property type="entry name" value="C2A_Tricalbin-like"/>
    <property type="match status" value="1"/>
</dbReference>
<keyword evidence="6" id="KW-0812">Transmembrane</keyword>
<dbReference type="InterPro" id="IPR000008">
    <property type="entry name" value="C2_dom"/>
</dbReference>
<feature type="compositionally biased region" description="Low complexity" evidence="16">
    <location>
        <begin position="1623"/>
        <end position="1637"/>
    </location>
</feature>
<dbReference type="GO" id="GO:0008289">
    <property type="term" value="F:lipid binding"/>
    <property type="evidence" value="ECO:0007669"/>
    <property type="project" value="UniProtKB-KW"/>
</dbReference>
<dbReference type="InterPro" id="IPR011343">
    <property type="entry name" value="DeoC"/>
</dbReference>